<accession>A0A7H2TSH4</accession>
<sequence>MNMFAKPELLCPSFPYLDLSSDIQVEGETVYFDLTWGCNVLNCQIKAESSFDTREVNPQFSEYAHDQQYEVLSVDTRTHAVVTDKDGIESPVGLRFKLTEAQVNSLNEQLKYYAEELADEELRGG</sequence>
<name>A0A7H2TSH4_9GAMM</name>
<dbReference type="Proteomes" id="UP000516672">
    <property type="component" value="Chromosome"/>
</dbReference>
<proteinExistence type="predicted"/>
<reference evidence="2" key="2">
    <citation type="submission" date="2020-10" db="EMBL/GenBank/DDBJ databases">
        <title>Clinical and molecular characterization of Acinetobacter seifertii in Taiwan.</title>
        <authorList>
            <person name="Li L.-H."/>
            <person name="Yang Y.-S."/>
            <person name="Sun J.-R."/>
            <person name="Huang T.-W."/>
            <person name="Huang W.-C."/>
            <person name="Wang Y.-C."/>
            <person name="Kuo T.-H."/>
            <person name="Kuo S.-C."/>
            <person name="Chen T.-L."/>
        </authorList>
    </citation>
    <scope>NUCLEOTIDE SEQUENCE [LARGE SCALE GENOMIC DNA]</scope>
    <source>
        <strain evidence="2">AS42</strain>
    </source>
</reference>
<dbReference type="AlphaFoldDB" id="A0A7H2TSH4"/>
<evidence type="ECO:0000313" key="1">
    <source>
        <dbReference type="EMBL" id="QOD72226.1"/>
    </source>
</evidence>
<gene>
    <name evidence="1" type="ORF">IC779_14165</name>
</gene>
<dbReference type="RefSeq" id="WP_190977727.1">
    <property type="nucleotide sequence ID" value="NZ_CP061568.1"/>
</dbReference>
<protein>
    <submittedName>
        <fullName evidence="1">Uncharacterized protein</fullName>
    </submittedName>
</protein>
<reference evidence="1 2" key="1">
    <citation type="submission" date="2020-09" db="EMBL/GenBank/DDBJ databases">
        <authorList>
            <person name="Chen F.-J."/>
            <person name="Lee Y.-T."/>
        </authorList>
    </citation>
    <scope>NUCLEOTIDE SEQUENCE [LARGE SCALE GENOMIC DNA]</scope>
    <source>
        <strain evidence="1 2">AS42</strain>
    </source>
</reference>
<organism evidence="1 2">
    <name type="scientific">Acinetobacter seifertii</name>
    <dbReference type="NCBI Taxonomy" id="1530123"/>
    <lineage>
        <taxon>Bacteria</taxon>
        <taxon>Pseudomonadati</taxon>
        <taxon>Pseudomonadota</taxon>
        <taxon>Gammaproteobacteria</taxon>
        <taxon>Moraxellales</taxon>
        <taxon>Moraxellaceae</taxon>
        <taxon>Acinetobacter</taxon>
        <taxon>Acinetobacter calcoaceticus/baumannii complex</taxon>
    </lineage>
</organism>
<evidence type="ECO:0000313" key="2">
    <source>
        <dbReference type="Proteomes" id="UP000516672"/>
    </source>
</evidence>
<dbReference type="EMBL" id="CP061828">
    <property type="protein sequence ID" value="QOD72226.1"/>
    <property type="molecule type" value="Genomic_DNA"/>
</dbReference>